<dbReference type="AlphaFoldDB" id="A0A1E3VZ90"/>
<dbReference type="RefSeq" id="WP_069437609.1">
    <property type="nucleotide sequence ID" value="NZ_LPWG01000012.1"/>
</dbReference>
<proteinExistence type="predicted"/>
<protein>
    <recommendedName>
        <fullName evidence="1">Aspartate/glutamate/uridylate kinase domain-containing protein</fullName>
    </recommendedName>
</protein>
<dbReference type="InterPro" id="IPR036393">
    <property type="entry name" value="AceGlu_kinase-like_sf"/>
</dbReference>
<reference evidence="2 3" key="1">
    <citation type="journal article" date="2016" name="Environ. Microbiol.">
        <title>New Methyloceanibacter diversity from North Sea sediments includes methanotroph containing solely the soluble methane monooxygenase.</title>
        <authorList>
            <person name="Vekeman B."/>
            <person name="Kerckhof F.M."/>
            <person name="Cremers G."/>
            <person name="de Vos P."/>
            <person name="Vandamme P."/>
            <person name="Boon N."/>
            <person name="Op den Camp H.J."/>
            <person name="Heylen K."/>
        </authorList>
    </citation>
    <scope>NUCLEOTIDE SEQUENCE [LARGE SCALE GENOMIC DNA]</scope>
    <source>
        <strain evidence="2 3">R-67174</strain>
    </source>
</reference>
<evidence type="ECO:0000259" key="1">
    <source>
        <dbReference type="Pfam" id="PF00696"/>
    </source>
</evidence>
<feature type="domain" description="Aspartate/glutamate/uridylate kinase" evidence="1">
    <location>
        <begin position="20"/>
        <end position="111"/>
    </location>
</feature>
<dbReference type="STRING" id="1774968.AUC68_06830"/>
<organism evidence="2 3">
    <name type="scientific">Methyloceanibacter methanicus</name>
    <dbReference type="NCBI Taxonomy" id="1774968"/>
    <lineage>
        <taxon>Bacteria</taxon>
        <taxon>Pseudomonadati</taxon>
        <taxon>Pseudomonadota</taxon>
        <taxon>Alphaproteobacteria</taxon>
        <taxon>Hyphomicrobiales</taxon>
        <taxon>Hyphomicrobiaceae</taxon>
        <taxon>Methyloceanibacter</taxon>
    </lineage>
</organism>
<evidence type="ECO:0000313" key="3">
    <source>
        <dbReference type="Proteomes" id="UP000094501"/>
    </source>
</evidence>
<dbReference type="Proteomes" id="UP000094501">
    <property type="component" value="Unassembled WGS sequence"/>
</dbReference>
<gene>
    <name evidence="2" type="ORF">AUC68_06830</name>
</gene>
<dbReference type="SUPFAM" id="SSF53633">
    <property type="entry name" value="Carbamate kinase-like"/>
    <property type="match status" value="1"/>
</dbReference>
<accession>A0A1E3VZ90</accession>
<dbReference type="EMBL" id="LPWG01000012">
    <property type="protein sequence ID" value="ODR98885.1"/>
    <property type="molecule type" value="Genomic_DNA"/>
</dbReference>
<dbReference type="Gene3D" id="3.40.1160.10">
    <property type="entry name" value="Acetylglutamate kinase-like"/>
    <property type="match status" value="1"/>
</dbReference>
<dbReference type="Pfam" id="PF00696">
    <property type="entry name" value="AA_kinase"/>
    <property type="match status" value="1"/>
</dbReference>
<sequence>MNAPLPTSASRRHASAARPAVVKLGGSVVRAGTLNGWLDVIADAQRPIVLVPGGGALADEVRDCQRQLGFGDVTAHRMALLAMDQLAWAIAGMRPGYEVGTAVEDLCATLQRGLIAVWAPPRWSRTGRISKRRGG</sequence>
<dbReference type="OrthoDB" id="6683219at2"/>
<comment type="caution">
    <text evidence="2">The sequence shown here is derived from an EMBL/GenBank/DDBJ whole genome shotgun (WGS) entry which is preliminary data.</text>
</comment>
<keyword evidence="3" id="KW-1185">Reference proteome</keyword>
<evidence type="ECO:0000313" key="2">
    <source>
        <dbReference type="EMBL" id="ODR98885.1"/>
    </source>
</evidence>
<name>A0A1E3VZ90_9HYPH</name>
<dbReference type="InterPro" id="IPR001048">
    <property type="entry name" value="Asp/Glu/Uridylate_kinase"/>
</dbReference>